<name>A0A3N7FIN2_POPTR</name>
<dbReference type="EMBL" id="CM009297">
    <property type="protein sequence ID" value="RQO95070.1"/>
    <property type="molecule type" value="Genomic_DNA"/>
</dbReference>
<dbReference type="EMBL" id="CM009297">
    <property type="protein sequence ID" value="RQO95078.1"/>
    <property type="molecule type" value="Genomic_DNA"/>
</dbReference>
<dbReference type="EMBL" id="CM009297">
    <property type="protein sequence ID" value="RQO95074.1"/>
    <property type="molecule type" value="Genomic_DNA"/>
</dbReference>
<dbReference type="Proteomes" id="UP000006729">
    <property type="component" value="Chromosome 8"/>
</dbReference>
<dbReference type="Gene3D" id="3.30.470.20">
    <property type="entry name" value="ATP-grasp fold, B domain"/>
    <property type="match status" value="1"/>
</dbReference>
<dbReference type="EMBL" id="CM009297">
    <property type="protein sequence ID" value="RQO95062.1"/>
    <property type="molecule type" value="Genomic_DNA"/>
</dbReference>
<accession>A0A3N7FIN2</accession>
<evidence type="ECO:0000313" key="5">
    <source>
        <dbReference type="EMBL" id="RQO95062.1"/>
    </source>
</evidence>
<dbReference type="EMBL" id="CM009297">
    <property type="protein sequence ID" value="RQO95080.1"/>
    <property type="molecule type" value="Genomic_DNA"/>
</dbReference>
<dbReference type="EMBL" id="CM009297">
    <property type="protein sequence ID" value="RQO95075.1"/>
    <property type="molecule type" value="Genomic_DNA"/>
</dbReference>
<gene>
    <name evidence="5" type="ORF">POPTR_008G216501</name>
</gene>
<evidence type="ECO:0000256" key="3">
    <source>
        <dbReference type="ARBA" id="ARBA00022840"/>
    </source>
</evidence>
<dbReference type="Gene3D" id="3.40.50.1380">
    <property type="entry name" value="Methylglyoxal synthase-like domain"/>
    <property type="match status" value="1"/>
</dbReference>
<dbReference type="AlphaFoldDB" id="A0A3N7FIN2"/>
<dbReference type="InterPro" id="IPR011607">
    <property type="entry name" value="MGS-like_dom"/>
</dbReference>
<dbReference type="InParanoid" id="A0A3N7FIN2"/>
<dbReference type="SMART" id="SM00851">
    <property type="entry name" value="MGS"/>
    <property type="match status" value="1"/>
</dbReference>
<dbReference type="EMBL" id="CM009297">
    <property type="protein sequence ID" value="RQO95077.1"/>
    <property type="molecule type" value="Genomic_DNA"/>
</dbReference>
<keyword evidence="2" id="KW-0547">Nucleotide-binding</keyword>
<evidence type="ECO:0000256" key="2">
    <source>
        <dbReference type="ARBA" id="ARBA00022741"/>
    </source>
</evidence>
<dbReference type="InterPro" id="IPR036914">
    <property type="entry name" value="MGS-like_dom_sf"/>
</dbReference>
<keyword evidence="3" id="KW-0067">ATP-binding</keyword>
<dbReference type="PROSITE" id="PS51855">
    <property type="entry name" value="MGS"/>
    <property type="match status" value="1"/>
</dbReference>
<dbReference type="PANTHER" id="PTHR11405:SF53">
    <property type="entry name" value="CARBAMOYL-PHOSPHATE SYNTHASE [AMMONIA], MITOCHONDRIAL"/>
    <property type="match status" value="1"/>
</dbReference>
<reference evidence="5 6" key="1">
    <citation type="journal article" date="2006" name="Science">
        <title>The genome of black cottonwood, Populus trichocarpa (Torr. &amp; Gray).</title>
        <authorList>
            <person name="Tuskan G.A."/>
            <person name="Difazio S."/>
            <person name="Jansson S."/>
            <person name="Bohlmann J."/>
            <person name="Grigoriev I."/>
            <person name="Hellsten U."/>
            <person name="Putnam N."/>
            <person name="Ralph S."/>
            <person name="Rombauts S."/>
            <person name="Salamov A."/>
            <person name="Schein J."/>
            <person name="Sterck L."/>
            <person name="Aerts A."/>
            <person name="Bhalerao R.R."/>
            <person name="Bhalerao R.P."/>
            <person name="Blaudez D."/>
            <person name="Boerjan W."/>
            <person name="Brun A."/>
            <person name="Brunner A."/>
            <person name="Busov V."/>
            <person name="Campbell M."/>
            <person name="Carlson J."/>
            <person name="Chalot M."/>
            <person name="Chapman J."/>
            <person name="Chen G.L."/>
            <person name="Cooper D."/>
            <person name="Coutinho P.M."/>
            <person name="Couturier J."/>
            <person name="Covert S."/>
            <person name="Cronk Q."/>
            <person name="Cunningham R."/>
            <person name="Davis J."/>
            <person name="Degroeve S."/>
            <person name="Dejardin A."/>
            <person name="Depamphilis C."/>
            <person name="Detter J."/>
            <person name="Dirks B."/>
            <person name="Dubchak I."/>
            <person name="Duplessis S."/>
            <person name="Ehlting J."/>
            <person name="Ellis B."/>
            <person name="Gendler K."/>
            <person name="Goodstein D."/>
            <person name="Gribskov M."/>
            <person name="Grimwood J."/>
            <person name="Groover A."/>
            <person name="Gunter L."/>
            <person name="Hamberger B."/>
            <person name="Heinze B."/>
            <person name="Helariutta Y."/>
            <person name="Henrissat B."/>
            <person name="Holligan D."/>
            <person name="Holt R."/>
            <person name="Huang W."/>
            <person name="Islam-Faridi N."/>
            <person name="Jones S."/>
            <person name="Jones-Rhoades M."/>
            <person name="Jorgensen R."/>
            <person name="Joshi C."/>
            <person name="Kangasjarvi J."/>
            <person name="Karlsson J."/>
            <person name="Kelleher C."/>
            <person name="Kirkpatrick R."/>
            <person name="Kirst M."/>
            <person name="Kohler A."/>
            <person name="Kalluri U."/>
            <person name="Larimer F."/>
            <person name="Leebens-Mack J."/>
            <person name="Leple J.C."/>
            <person name="Locascio P."/>
            <person name="Lou Y."/>
            <person name="Lucas S."/>
            <person name="Martin F."/>
            <person name="Montanini B."/>
            <person name="Napoli C."/>
            <person name="Nelson D.R."/>
            <person name="Nelson C."/>
            <person name="Nieminen K."/>
            <person name="Nilsson O."/>
            <person name="Pereda V."/>
            <person name="Peter G."/>
            <person name="Philippe R."/>
            <person name="Pilate G."/>
            <person name="Poliakov A."/>
            <person name="Razumovskaya J."/>
            <person name="Richardson P."/>
            <person name="Rinaldi C."/>
            <person name="Ritland K."/>
            <person name="Rouze P."/>
            <person name="Ryaboy D."/>
            <person name="Schmutz J."/>
            <person name="Schrader J."/>
            <person name="Segerman B."/>
            <person name="Shin H."/>
            <person name="Siddiqui A."/>
            <person name="Sterky F."/>
            <person name="Terry A."/>
            <person name="Tsai C.J."/>
            <person name="Uberbacher E."/>
            <person name="Unneberg P."/>
            <person name="Vahala J."/>
            <person name="Wall K."/>
            <person name="Wessler S."/>
            <person name="Yang G."/>
            <person name="Yin T."/>
            <person name="Douglas C."/>
            <person name="Marra M."/>
            <person name="Sandberg G."/>
            <person name="Van de Peer Y."/>
            <person name="Rokhsar D."/>
        </authorList>
    </citation>
    <scope>NUCLEOTIDE SEQUENCE [LARGE SCALE GENOMIC DNA]</scope>
    <source>
        <strain evidence="6">cv. Nisqually</strain>
        <strain evidence="5">Nisqually-1</strain>
    </source>
</reference>
<dbReference type="EMBL" id="CM009297">
    <property type="protein sequence ID" value="RQO95064.1"/>
    <property type="molecule type" value="Genomic_DNA"/>
</dbReference>
<protein>
    <recommendedName>
        <fullName evidence="4">MGS-like domain-containing protein</fullName>
    </recommendedName>
</protein>
<dbReference type="EMBL" id="CM009297">
    <property type="protein sequence ID" value="RQO95071.1"/>
    <property type="molecule type" value="Genomic_DNA"/>
</dbReference>
<feature type="domain" description="MGS-like" evidence="4">
    <location>
        <begin position="51"/>
        <end position="189"/>
    </location>
</feature>
<dbReference type="PANTHER" id="PTHR11405">
    <property type="entry name" value="CARBAMOYLTRANSFERASE FAMILY MEMBER"/>
    <property type="match status" value="1"/>
</dbReference>
<dbReference type="SUPFAM" id="SSF52335">
    <property type="entry name" value="Methylglyoxal synthase-like"/>
    <property type="match status" value="1"/>
</dbReference>
<dbReference type="EMBL" id="CM009297">
    <property type="protein sequence ID" value="RQO95065.1"/>
    <property type="molecule type" value="Genomic_DNA"/>
</dbReference>
<dbReference type="EMBL" id="CM009297">
    <property type="protein sequence ID" value="RQO95067.1"/>
    <property type="molecule type" value="Genomic_DNA"/>
</dbReference>
<dbReference type="EMBL" id="CM009297">
    <property type="protein sequence ID" value="RQO95063.1"/>
    <property type="molecule type" value="Genomic_DNA"/>
</dbReference>
<keyword evidence="1" id="KW-0436">Ligase</keyword>
<dbReference type="GO" id="GO:0005524">
    <property type="term" value="F:ATP binding"/>
    <property type="evidence" value="ECO:0007669"/>
    <property type="project" value="UniProtKB-KW"/>
</dbReference>
<dbReference type="EMBL" id="CM009297">
    <property type="protein sequence ID" value="RQO95073.1"/>
    <property type="molecule type" value="Genomic_DNA"/>
</dbReference>
<dbReference type="EMBL" id="CM009297">
    <property type="protein sequence ID" value="RQO95072.1"/>
    <property type="molecule type" value="Genomic_DNA"/>
</dbReference>
<dbReference type="EMBL" id="CM009297">
    <property type="protein sequence ID" value="RQO95069.1"/>
    <property type="molecule type" value="Genomic_DNA"/>
</dbReference>
<organism evidence="5 6">
    <name type="scientific">Populus trichocarpa</name>
    <name type="common">Western balsam poplar</name>
    <name type="synonym">Populus balsamifera subsp. trichocarpa</name>
    <dbReference type="NCBI Taxonomy" id="3694"/>
    <lineage>
        <taxon>Eukaryota</taxon>
        <taxon>Viridiplantae</taxon>
        <taxon>Streptophyta</taxon>
        <taxon>Embryophyta</taxon>
        <taxon>Tracheophyta</taxon>
        <taxon>Spermatophyta</taxon>
        <taxon>Magnoliopsida</taxon>
        <taxon>eudicotyledons</taxon>
        <taxon>Gunneridae</taxon>
        <taxon>Pentapetalae</taxon>
        <taxon>rosids</taxon>
        <taxon>fabids</taxon>
        <taxon>Malpighiales</taxon>
        <taxon>Salicaceae</taxon>
        <taxon>Saliceae</taxon>
        <taxon>Populus</taxon>
    </lineage>
</organism>
<dbReference type="EMBL" id="CM009297">
    <property type="protein sequence ID" value="RQO95066.1"/>
    <property type="molecule type" value="Genomic_DNA"/>
</dbReference>
<sequence length="202" mass="22116">MLQLKKRFFHFLKFPGCDVLLGPEMRSTTEVMGIDFLVAIAFAKAQIIAGQKLPLSGTVFLSLNDLTKSHRERLAKAFLGLRFRIVSTSGTAHFLELKGISVDRVLKMHEGQPHAGDLANGHIQLMVITSSGDSLDQIDGQQLRMALAYRVPIITTVSGALATSTAIEKLKSCTEVRALQDFFNVDLQKDNSKNLLSASSSL</sequence>
<dbReference type="EMBL" id="CM009297">
    <property type="protein sequence ID" value="RQO95076.1"/>
    <property type="molecule type" value="Genomic_DNA"/>
</dbReference>
<dbReference type="SUPFAM" id="SSF56059">
    <property type="entry name" value="Glutathione synthetase ATP-binding domain-like"/>
    <property type="match status" value="1"/>
</dbReference>
<dbReference type="EMBL" id="CM009297">
    <property type="protein sequence ID" value="RQO95082.1"/>
    <property type="molecule type" value="Genomic_DNA"/>
</dbReference>
<dbReference type="GO" id="GO:0016874">
    <property type="term" value="F:ligase activity"/>
    <property type="evidence" value="ECO:0007669"/>
    <property type="project" value="UniProtKB-KW"/>
</dbReference>
<proteinExistence type="predicted"/>
<dbReference type="EMBL" id="CM009297">
    <property type="protein sequence ID" value="RQO95079.1"/>
    <property type="molecule type" value="Genomic_DNA"/>
</dbReference>
<dbReference type="Pfam" id="PF02142">
    <property type="entry name" value="MGS"/>
    <property type="match status" value="1"/>
</dbReference>
<reference evidence="5" key="2">
    <citation type="submission" date="2017-07" db="EMBL/GenBank/DDBJ databases">
        <title>WGS assembly of Populus trichocarpa.</title>
        <authorList>
            <person name="Tuskan G."/>
            <person name="Difazio S."/>
            <person name="Jansson S."/>
            <person name="Bohlmann J."/>
            <person name="Grigoriev I."/>
            <person name="Hellsten U."/>
            <person name="Putnam N."/>
            <person name="Ralph S."/>
            <person name="Rombauts S."/>
            <person name="Salamov A."/>
            <person name="Schein J."/>
            <person name="Sterck L."/>
            <person name="Aerts A."/>
            <person name="Bhalerao R."/>
            <person name="Bhalerao R."/>
            <person name="Blaudez D."/>
            <person name="Boerjan W."/>
            <person name="Brun A."/>
            <person name="Brunner A."/>
            <person name="Busov V."/>
            <person name="Campbell M."/>
            <person name="Carlson J."/>
            <person name="Chalot M."/>
            <person name="Chapman J."/>
            <person name="Chen G."/>
            <person name="Cooper D."/>
            <person name="Coutinho P."/>
            <person name="Couturier J."/>
            <person name="Covert S."/>
            <person name="Cronk Q."/>
            <person name="Cunningham R."/>
            <person name="Davis J."/>
            <person name="Degroeve S."/>
            <person name="Dejardin A."/>
            <person name="Depamphilis C."/>
            <person name="Detter J."/>
            <person name="Dirks B."/>
            <person name="Dubchak I."/>
            <person name="Duplessis S."/>
            <person name="Ehlting J."/>
            <person name="Ellis B."/>
            <person name="Gendler K."/>
            <person name="Goodstein D."/>
            <person name="Gribskov M."/>
            <person name="Grimwood J."/>
            <person name="Groover A."/>
            <person name="Gunter L."/>
            <person name="Hamberger B."/>
            <person name="Heinze B."/>
            <person name="Helariutta Y."/>
            <person name="Henrissat B."/>
            <person name="Holligan D."/>
            <person name="Holt R."/>
            <person name="Huang W."/>
            <person name="Islam-Faridi N."/>
            <person name="Jones S."/>
            <person name="Jones-Rhoades M."/>
            <person name="Jorgensen R."/>
            <person name="Joshi C."/>
            <person name="Kangasjarvi J."/>
            <person name="Karlsson J."/>
            <person name="Kelleher C."/>
            <person name="Kirkpatrick R."/>
            <person name="Kirst M."/>
            <person name="Kohler A."/>
            <person name="Kalluri U."/>
            <person name="Larimer F."/>
            <person name="Leebens-Mack J."/>
            <person name="Leple J."/>
            <person name="Locascio P."/>
            <person name="Lou Y."/>
            <person name="Lucas S."/>
            <person name="Martin F."/>
            <person name="Montanini B."/>
            <person name="Napoli C."/>
            <person name="Nelson D."/>
            <person name="Nelson C."/>
            <person name="Nieminen K."/>
            <person name="Nilsson O."/>
            <person name="Pereda V."/>
            <person name="Peter G."/>
            <person name="Philippe R."/>
            <person name="Pilate G."/>
            <person name="Poliakov A."/>
            <person name="Razumovskaya J."/>
            <person name="Richardson P."/>
            <person name="Rinaldi C."/>
            <person name="Ritland K."/>
            <person name="Rouze P."/>
            <person name="Ryaboy D."/>
            <person name="Schmutz J."/>
            <person name="Schrader J."/>
            <person name="Segerman B."/>
            <person name="Shin H."/>
            <person name="Siddiqui A."/>
            <person name="Sterky F."/>
            <person name="Terry A."/>
            <person name="Tsai C."/>
            <person name="Uberbacher E."/>
            <person name="Unneberg P."/>
            <person name="Vahala J."/>
            <person name="Wall K."/>
            <person name="Wessler S."/>
            <person name="Yang G."/>
            <person name="Yin T."/>
            <person name="Douglas C."/>
            <person name="Marra M."/>
            <person name="Sandberg G."/>
            <person name="Van De Peer Y."/>
            <person name="Rokhsar D."/>
        </authorList>
    </citation>
    <scope>NUCLEOTIDE SEQUENCE</scope>
    <source>
        <strain evidence="5">Nisqually-1</strain>
    </source>
</reference>
<keyword evidence="6" id="KW-1185">Reference proteome</keyword>
<evidence type="ECO:0000313" key="6">
    <source>
        <dbReference type="Proteomes" id="UP000006729"/>
    </source>
</evidence>
<evidence type="ECO:0000256" key="1">
    <source>
        <dbReference type="ARBA" id="ARBA00022598"/>
    </source>
</evidence>
<evidence type="ECO:0000259" key="4">
    <source>
        <dbReference type="PROSITE" id="PS51855"/>
    </source>
</evidence>
<dbReference type="EMBL" id="CM009297">
    <property type="protein sequence ID" value="RQO95068.1"/>
    <property type="molecule type" value="Genomic_DNA"/>
</dbReference>
<dbReference type="STRING" id="3694.A0A3N7FIN2"/>
<dbReference type="EMBL" id="CM009297">
    <property type="protein sequence ID" value="RQO95081.1"/>
    <property type="molecule type" value="Genomic_DNA"/>
</dbReference>